<dbReference type="AlphaFoldDB" id="A0A8J2WCC4"/>
<comment type="caution">
    <text evidence="2">The sequence shown here is derived from an EMBL/GenBank/DDBJ whole genome shotgun (WGS) entry which is preliminary data.</text>
</comment>
<keyword evidence="1" id="KW-0732">Signal</keyword>
<protein>
    <submittedName>
        <fullName evidence="2">Uncharacterized protein</fullName>
    </submittedName>
</protein>
<reference evidence="2" key="1">
    <citation type="submission" date="2021-11" db="EMBL/GenBank/DDBJ databases">
        <authorList>
            <person name="Schell T."/>
        </authorList>
    </citation>
    <scope>NUCLEOTIDE SEQUENCE</scope>
    <source>
        <strain evidence="2">M5</strain>
    </source>
</reference>
<name>A0A8J2WCC4_9CRUS</name>
<organism evidence="2 3">
    <name type="scientific">Daphnia galeata</name>
    <dbReference type="NCBI Taxonomy" id="27404"/>
    <lineage>
        <taxon>Eukaryota</taxon>
        <taxon>Metazoa</taxon>
        <taxon>Ecdysozoa</taxon>
        <taxon>Arthropoda</taxon>
        <taxon>Crustacea</taxon>
        <taxon>Branchiopoda</taxon>
        <taxon>Diplostraca</taxon>
        <taxon>Cladocera</taxon>
        <taxon>Anomopoda</taxon>
        <taxon>Daphniidae</taxon>
        <taxon>Daphnia</taxon>
    </lineage>
</organism>
<dbReference type="EMBL" id="CAKKLH010000054">
    <property type="protein sequence ID" value="CAH0101196.1"/>
    <property type="molecule type" value="Genomic_DNA"/>
</dbReference>
<gene>
    <name evidence="2" type="ORF">DGAL_LOCUS3524</name>
</gene>
<feature type="signal peptide" evidence="1">
    <location>
        <begin position="1"/>
        <end position="27"/>
    </location>
</feature>
<evidence type="ECO:0000313" key="3">
    <source>
        <dbReference type="Proteomes" id="UP000789390"/>
    </source>
</evidence>
<proteinExistence type="predicted"/>
<evidence type="ECO:0000256" key="1">
    <source>
        <dbReference type="SAM" id="SignalP"/>
    </source>
</evidence>
<keyword evidence="3" id="KW-1185">Reference proteome</keyword>
<dbReference type="Proteomes" id="UP000789390">
    <property type="component" value="Unassembled WGS sequence"/>
</dbReference>
<sequence>MQQFHFNSQMSMVGFVLFLIAFQSSSGVQLLDGPLLNGATLFAVTAETSTLVQPTPCFITSDSVSQCRRKRGIEERPMIFQNDNWDFAPSAVIAISGWNFTP</sequence>
<dbReference type="OrthoDB" id="6371896at2759"/>
<accession>A0A8J2WCC4</accession>
<evidence type="ECO:0000313" key="2">
    <source>
        <dbReference type="EMBL" id="CAH0101196.1"/>
    </source>
</evidence>
<feature type="chain" id="PRO_5035156181" evidence="1">
    <location>
        <begin position="28"/>
        <end position="102"/>
    </location>
</feature>